<dbReference type="CDD" id="cd00254">
    <property type="entry name" value="LT-like"/>
    <property type="match status" value="1"/>
</dbReference>
<protein>
    <submittedName>
        <fullName evidence="7">Glycosyl transferase</fullName>
    </submittedName>
</protein>
<name>A0A922T7E0_9HYPH</name>
<comment type="similarity">
    <text evidence="1">Belongs to the transglycosylase Slt family.</text>
</comment>
<dbReference type="InterPro" id="IPR023346">
    <property type="entry name" value="Lysozyme-like_dom_sf"/>
</dbReference>
<feature type="domain" description="Transglycosylase SLT" evidence="5">
    <location>
        <begin position="83"/>
        <end position="173"/>
    </location>
</feature>
<dbReference type="InterPro" id="IPR007730">
    <property type="entry name" value="SPOR-like_dom"/>
</dbReference>
<gene>
    <name evidence="7" type="ORF">GV68_07515</name>
</gene>
<dbReference type="AlphaFoldDB" id="A0A922T7E0"/>
<proteinExistence type="inferred from homology"/>
<organism evidence="7 8">
    <name type="scientific">Pseudorhizobium pelagicum</name>
    <dbReference type="NCBI Taxonomy" id="1509405"/>
    <lineage>
        <taxon>Bacteria</taxon>
        <taxon>Pseudomonadati</taxon>
        <taxon>Pseudomonadota</taxon>
        <taxon>Alphaproteobacteria</taxon>
        <taxon>Hyphomicrobiales</taxon>
        <taxon>Rhizobiaceae</taxon>
        <taxon>Rhizobium/Agrobacterium group</taxon>
        <taxon>Pseudorhizobium</taxon>
    </lineage>
</organism>
<evidence type="ECO:0000259" key="5">
    <source>
        <dbReference type="Pfam" id="PF01464"/>
    </source>
</evidence>
<comment type="similarity">
    <text evidence="2">Belongs to the virb1 family.</text>
</comment>
<keyword evidence="7" id="KW-0808">Transferase</keyword>
<reference evidence="7 8" key="1">
    <citation type="submission" date="2014-06" db="EMBL/GenBank/DDBJ databases">
        <title>Rhizobium pelagicum/R2-400B4.</title>
        <authorList>
            <person name="Kimes N.E."/>
            <person name="Lopez-Perez M."/>
        </authorList>
    </citation>
    <scope>NUCLEOTIDE SEQUENCE [LARGE SCALE GENOMIC DNA]</scope>
    <source>
        <strain evidence="7 8">R2-400B4</strain>
    </source>
</reference>
<dbReference type="PANTHER" id="PTHR37423">
    <property type="entry name" value="SOLUBLE LYTIC MUREIN TRANSGLYCOSYLASE-RELATED"/>
    <property type="match status" value="1"/>
</dbReference>
<dbReference type="SUPFAM" id="SSF53955">
    <property type="entry name" value="Lysozyme-like"/>
    <property type="match status" value="1"/>
</dbReference>
<evidence type="ECO:0000313" key="8">
    <source>
        <dbReference type="Proteomes" id="UP000052167"/>
    </source>
</evidence>
<dbReference type="Proteomes" id="UP000052167">
    <property type="component" value="Unassembled WGS sequence"/>
</dbReference>
<dbReference type="Pfam" id="PF01464">
    <property type="entry name" value="SLT"/>
    <property type="match status" value="1"/>
</dbReference>
<accession>A0A922T7E0</accession>
<feature type="domain" description="SPOR" evidence="6">
    <location>
        <begin position="242"/>
        <end position="321"/>
    </location>
</feature>
<dbReference type="Gene3D" id="1.10.530.10">
    <property type="match status" value="1"/>
</dbReference>
<evidence type="ECO:0000259" key="6">
    <source>
        <dbReference type="Pfam" id="PF05036"/>
    </source>
</evidence>
<dbReference type="PANTHER" id="PTHR37423:SF2">
    <property type="entry name" value="MEMBRANE-BOUND LYTIC MUREIN TRANSGLYCOSYLASE C"/>
    <property type="match status" value="1"/>
</dbReference>
<dbReference type="EMBL" id="JOKJ01000017">
    <property type="protein sequence ID" value="KEQ06118.1"/>
    <property type="molecule type" value="Genomic_DNA"/>
</dbReference>
<evidence type="ECO:0000256" key="4">
    <source>
        <dbReference type="SAM" id="SignalP"/>
    </source>
</evidence>
<evidence type="ECO:0000313" key="7">
    <source>
        <dbReference type="EMBL" id="KEQ06118.1"/>
    </source>
</evidence>
<keyword evidence="4" id="KW-0732">Signal</keyword>
<evidence type="ECO:0000256" key="2">
    <source>
        <dbReference type="ARBA" id="ARBA00009387"/>
    </source>
</evidence>
<dbReference type="GO" id="GO:0042834">
    <property type="term" value="F:peptidoglycan binding"/>
    <property type="evidence" value="ECO:0007669"/>
    <property type="project" value="InterPro"/>
</dbReference>
<sequence length="324" mass="34061">MKRSAICLAILLAAAVPGVSAMEASSEPAAGSDADSSTGSDAGPDAEGDGCLSSWTEAGAGQALCIRKESFNRDLCEGIAYFAEARQVPADFLARLIWRESLFRPDAVSPKGAEGIAQFMPGTARLRGLENSFDILPALQASATYLAELNDRFGGYGLAAAAYNAGEARLRAYLAGGTLPYETRAYVLAITGASVEQWSAEPPEQAAAPLDGDTPFVESCVALADSRRLSPGTLIGEGAWAPWGVQLAAHLNPEVARRLFARAIGRLPAPLSEELPIIVRQTGGNFGYRPRYAARIGRDSRAEAQALCARIKDAGGSCTVLRNQ</sequence>
<feature type="region of interest" description="Disordered" evidence="3">
    <location>
        <begin position="26"/>
        <end position="51"/>
    </location>
</feature>
<dbReference type="InterPro" id="IPR008258">
    <property type="entry name" value="Transglycosylase_SLT_dom_1"/>
</dbReference>
<dbReference type="RefSeq" id="WP_037166538.1">
    <property type="nucleotide sequence ID" value="NZ_CAJXID010000013.1"/>
</dbReference>
<dbReference type="GO" id="GO:0016740">
    <property type="term" value="F:transferase activity"/>
    <property type="evidence" value="ECO:0007669"/>
    <property type="project" value="UniProtKB-KW"/>
</dbReference>
<feature type="compositionally biased region" description="Low complexity" evidence="3">
    <location>
        <begin position="28"/>
        <end position="45"/>
    </location>
</feature>
<evidence type="ECO:0000256" key="3">
    <source>
        <dbReference type="SAM" id="MobiDB-lite"/>
    </source>
</evidence>
<feature type="chain" id="PRO_5036696476" evidence="4">
    <location>
        <begin position="22"/>
        <end position="324"/>
    </location>
</feature>
<keyword evidence="8" id="KW-1185">Reference proteome</keyword>
<feature type="signal peptide" evidence="4">
    <location>
        <begin position="1"/>
        <end position="21"/>
    </location>
</feature>
<comment type="caution">
    <text evidence="7">The sequence shown here is derived from an EMBL/GenBank/DDBJ whole genome shotgun (WGS) entry which is preliminary data.</text>
</comment>
<evidence type="ECO:0000256" key="1">
    <source>
        <dbReference type="ARBA" id="ARBA00007734"/>
    </source>
</evidence>
<dbReference type="Pfam" id="PF05036">
    <property type="entry name" value="SPOR"/>
    <property type="match status" value="1"/>
</dbReference>